<dbReference type="Proteomes" id="UP000192368">
    <property type="component" value="Unassembled WGS sequence"/>
</dbReference>
<dbReference type="RefSeq" id="WP_084230555.1">
    <property type="nucleotide sequence ID" value="NZ_FWWR01000009.1"/>
</dbReference>
<dbReference type="AlphaFoldDB" id="A0A1W1V0K9"/>
<accession>A0A1W1V0K9</accession>
<gene>
    <name evidence="1" type="ORF">SAMN00017477_0918</name>
</gene>
<protein>
    <submittedName>
        <fullName evidence="1">Uncharacterized protein</fullName>
    </submittedName>
</protein>
<proteinExistence type="predicted"/>
<organism evidence="1 2">
    <name type="scientific">Peptoniphilus asaccharolyticus DSM 20463</name>
    <dbReference type="NCBI Taxonomy" id="573058"/>
    <lineage>
        <taxon>Bacteria</taxon>
        <taxon>Bacillati</taxon>
        <taxon>Bacillota</taxon>
        <taxon>Tissierellia</taxon>
        <taxon>Tissierellales</taxon>
        <taxon>Peptoniphilaceae</taxon>
        <taxon>Peptoniphilus</taxon>
    </lineage>
</organism>
<sequence length="73" mass="8555">MNKFEKDLIKDLEKLGYNAHVYKGTLNVFIDEDPVLYAYVNKKEICTDAPGYEEMLSIEERDELVNTVIKHFI</sequence>
<evidence type="ECO:0000313" key="2">
    <source>
        <dbReference type="Proteomes" id="UP000192368"/>
    </source>
</evidence>
<dbReference type="STRING" id="573058.SAMN00017477_0918"/>
<name>A0A1W1V0K9_PEPAS</name>
<reference evidence="2" key="1">
    <citation type="submission" date="2017-04" db="EMBL/GenBank/DDBJ databases">
        <authorList>
            <person name="Varghese N."/>
            <person name="Submissions S."/>
        </authorList>
    </citation>
    <scope>NUCLEOTIDE SEQUENCE [LARGE SCALE GENOMIC DNA]</scope>
    <source>
        <strain evidence="2">DSM 20463</strain>
    </source>
</reference>
<evidence type="ECO:0000313" key="1">
    <source>
        <dbReference type="EMBL" id="SMB86591.1"/>
    </source>
</evidence>
<keyword evidence="2" id="KW-1185">Reference proteome</keyword>
<dbReference type="EMBL" id="FWWR01000009">
    <property type="protein sequence ID" value="SMB86591.1"/>
    <property type="molecule type" value="Genomic_DNA"/>
</dbReference>